<protein>
    <submittedName>
        <fullName evidence="1">Uncharacterized protein</fullName>
    </submittedName>
</protein>
<sequence length="100" mass="11626">DYNEESCEHLSIIGESYPKYFPSFVLHNLPLTTCYSSTLCKLCVHVKNYDDLLDDRVKRLAALNISVVSDRHKYRLRDSKFKLSEILLISLCSSERNIIK</sequence>
<evidence type="ECO:0000313" key="2">
    <source>
        <dbReference type="Proteomes" id="UP000663866"/>
    </source>
</evidence>
<accession>A0A820Y394</accession>
<keyword evidence="2" id="KW-1185">Reference proteome</keyword>
<name>A0A820Y394_9BILA</name>
<organism evidence="1 2">
    <name type="scientific">Rotaria magnacalcarata</name>
    <dbReference type="NCBI Taxonomy" id="392030"/>
    <lineage>
        <taxon>Eukaryota</taxon>
        <taxon>Metazoa</taxon>
        <taxon>Spiralia</taxon>
        <taxon>Gnathifera</taxon>
        <taxon>Rotifera</taxon>
        <taxon>Eurotatoria</taxon>
        <taxon>Bdelloidea</taxon>
        <taxon>Philodinida</taxon>
        <taxon>Philodinidae</taxon>
        <taxon>Rotaria</taxon>
    </lineage>
</organism>
<dbReference type="Proteomes" id="UP000663866">
    <property type="component" value="Unassembled WGS sequence"/>
</dbReference>
<feature type="non-terminal residue" evidence="1">
    <location>
        <position position="1"/>
    </location>
</feature>
<comment type="caution">
    <text evidence="1">The sequence shown here is derived from an EMBL/GenBank/DDBJ whole genome shotgun (WGS) entry which is preliminary data.</text>
</comment>
<proteinExistence type="predicted"/>
<reference evidence="1" key="1">
    <citation type="submission" date="2021-02" db="EMBL/GenBank/DDBJ databases">
        <authorList>
            <person name="Nowell W R."/>
        </authorList>
    </citation>
    <scope>NUCLEOTIDE SEQUENCE</scope>
</reference>
<dbReference type="EMBL" id="CAJOBG010059490">
    <property type="protein sequence ID" value="CAF4541425.1"/>
    <property type="molecule type" value="Genomic_DNA"/>
</dbReference>
<gene>
    <name evidence="1" type="ORF">OVN521_LOCUS42783</name>
</gene>
<dbReference type="AlphaFoldDB" id="A0A820Y394"/>
<evidence type="ECO:0000313" key="1">
    <source>
        <dbReference type="EMBL" id="CAF4541425.1"/>
    </source>
</evidence>